<dbReference type="OrthoDB" id="3365698at2759"/>
<evidence type="ECO:0000313" key="3">
    <source>
        <dbReference type="Proteomes" id="UP000230002"/>
    </source>
</evidence>
<comment type="caution">
    <text evidence="2">The sequence shown here is derived from an EMBL/GenBank/DDBJ whole genome shotgun (WGS) entry which is preliminary data.</text>
</comment>
<proteinExistence type="predicted"/>
<accession>A0A2G8SH81</accession>
<feature type="compositionally biased region" description="Acidic residues" evidence="1">
    <location>
        <begin position="577"/>
        <end position="599"/>
    </location>
</feature>
<protein>
    <submittedName>
        <fullName evidence="2">Uncharacterized protein</fullName>
    </submittedName>
</protein>
<name>A0A2G8SH81_9APHY</name>
<evidence type="ECO:0000256" key="1">
    <source>
        <dbReference type="SAM" id="MobiDB-lite"/>
    </source>
</evidence>
<gene>
    <name evidence="2" type="ORF">GSI_04584</name>
</gene>
<feature type="region of interest" description="Disordered" evidence="1">
    <location>
        <begin position="577"/>
        <end position="609"/>
    </location>
</feature>
<dbReference type="Proteomes" id="UP000230002">
    <property type="component" value="Unassembled WGS sequence"/>
</dbReference>
<reference evidence="2 3" key="1">
    <citation type="journal article" date="2015" name="Sci. Rep.">
        <title>Chromosome-level genome map provides insights into diverse defense mechanisms in the medicinal fungus Ganoderma sinense.</title>
        <authorList>
            <person name="Zhu Y."/>
            <person name="Xu J."/>
            <person name="Sun C."/>
            <person name="Zhou S."/>
            <person name="Xu H."/>
            <person name="Nelson D.R."/>
            <person name="Qian J."/>
            <person name="Song J."/>
            <person name="Luo H."/>
            <person name="Xiang L."/>
            <person name="Li Y."/>
            <person name="Xu Z."/>
            <person name="Ji A."/>
            <person name="Wang L."/>
            <person name="Lu S."/>
            <person name="Hayward A."/>
            <person name="Sun W."/>
            <person name="Li X."/>
            <person name="Schwartz D.C."/>
            <person name="Wang Y."/>
            <person name="Chen S."/>
        </authorList>
    </citation>
    <scope>NUCLEOTIDE SEQUENCE [LARGE SCALE GENOMIC DNA]</scope>
    <source>
        <strain evidence="2 3">ZZ0214-1</strain>
    </source>
</reference>
<organism evidence="2 3">
    <name type="scientific">Ganoderma sinense ZZ0214-1</name>
    <dbReference type="NCBI Taxonomy" id="1077348"/>
    <lineage>
        <taxon>Eukaryota</taxon>
        <taxon>Fungi</taxon>
        <taxon>Dikarya</taxon>
        <taxon>Basidiomycota</taxon>
        <taxon>Agaricomycotina</taxon>
        <taxon>Agaricomycetes</taxon>
        <taxon>Polyporales</taxon>
        <taxon>Polyporaceae</taxon>
        <taxon>Ganoderma</taxon>
    </lineage>
</organism>
<sequence length="609" mass="67806">MSTTDILPYPKRLASNLPMEDVVALGGIVGARQVQTWARNRIAEYKGYIDTLVSILNSAAPVNTLPDELLMKIFVAIPRLSWDEAEWMWSLGLVSWRWRSVLLATPEYWAQGLWRGLDPYNDLEQNHLLPLFVERSSPCPLHLDVLSSSSDTDYFGWEAFEGHWGRISDVEASVDYEDDLRQMLGRIAKLKRLERLKLAVKYSISTKDLGLAVWKTKDHPRLGRLEISAPVFCRAMAVPSLHTLILEGIIGRTIKSLPDLLRALKRCHALTTFHVEIEPERKSTTTLPRLDVVDLPKLRELKVTSDVSGTRTFLSYISFPASGARVELLVLGPENDDPQQPVLPDILPRPLSAIYMSPMIDRLFVQSNAKYSGALSVSVRGYAVECAERLRVSPTLFTCDAGGLLRLLEAFSGCTLTELVLDLRHLANETDGVFWARFFAALPDLRRLQLLSPTVESRATKRVIAEQFLVALRNSREEGCGTSLAWVLRAGTGDTSELERELRDVEEVLKGHADSGGRLGRLELYVVTSQPDSYGLQPVDVGQVATDGTASRLVIRAYVSRLEHAAGEVFVGGGWEFEDENWSDGDDSDQEDASSDTEMDGGQVELDVA</sequence>
<dbReference type="EMBL" id="AYKW01000008">
    <property type="protein sequence ID" value="PIL33135.1"/>
    <property type="molecule type" value="Genomic_DNA"/>
</dbReference>
<evidence type="ECO:0000313" key="2">
    <source>
        <dbReference type="EMBL" id="PIL33135.1"/>
    </source>
</evidence>
<dbReference type="AlphaFoldDB" id="A0A2G8SH81"/>
<keyword evidence="3" id="KW-1185">Reference proteome</keyword>